<protein>
    <submittedName>
        <fullName evidence="1">Uncharacterized protein</fullName>
    </submittedName>
</protein>
<accession>A0A2P2Q5K8</accession>
<reference evidence="1" key="1">
    <citation type="submission" date="2018-02" db="EMBL/GenBank/DDBJ databases">
        <title>Rhizophora mucronata_Transcriptome.</title>
        <authorList>
            <person name="Meera S.P."/>
            <person name="Sreeshan A."/>
            <person name="Augustine A."/>
        </authorList>
    </citation>
    <scope>NUCLEOTIDE SEQUENCE</scope>
    <source>
        <tissue evidence="1">Leaf</tissue>
    </source>
</reference>
<evidence type="ECO:0000313" key="1">
    <source>
        <dbReference type="EMBL" id="MBX62272.1"/>
    </source>
</evidence>
<dbReference type="EMBL" id="GGEC01081788">
    <property type="protein sequence ID" value="MBX62272.1"/>
    <property type="molecule type" value="Transcribed_RNA"/>
</dbReference>
<sequence length="10" mass="1314">MKFKKLRLCF</sequence>
<organism evidence="1">
    <name type="scientific">Rhizophora mucronata</name>
    <name type="common">Asiatic mangrove</name>
    <dbReference type="NCBI Taxonomy" id="61149"/>
    <lineage>
        <taxon>Eukaryota</taxon>
        <taxon>Viridiplantae</taxon>
        <taxon>Streptophyta</taxon>
        <taxon>Embryophyta</taxon>
        <taxon>Tracheophyta</taxon>
        <taxon>Spermatophyta</taxon>
        <taxon>Magnoliopsida</taxon>
        <taxon>eudicotyledons</taxon>
        <taxon>Gunneridae</taxon>
        <taxon>Pentapetalae</taxon>
        <taxon>rosids</taxon>
        <taxon>fabids</taxon>
        <taxon>Malpighiales</taxon>
        <taxon>Rhizophoraceae</taxon>
        <taxon>Rhizophora</taxon>
    </lineage>
</organism>
<name>A0A2P2Q5K8_RHIMU</name>
<proteinExistence type="predicted"/>